<evidence type="ECO:0000313" key="8">
    <source>
        <dbReference type="EMBL" id="VFD29168.1"/>
    </source>
</evidence>
<dbReference type="AlphaFoldDB" id="A0A031WHC4"/>
<dbReference type="InterPro" id="IPR011008">
    <property type="entry name" value="Dimeric_a/b-barrel"/>
</dbReference>
<evidence type="ECO:0000313" key="5">
    <source>
        <dbReference type="EMBL" id="HBH1543259.1"/>
    </source>
</evidence>
<dbReference type="RefSeq" id="WP_003431059.1">
    <property type="nucleotide sequence ID" value="NZ_AP025558.1"/>
</dbReference>
<evidence type="ECO:0000313" key="9">
    <source>
        <dbReference type="EMBL" id="VHY03007.1"/>
    </source>
</evidence>
<dbReference type="EMBL" id="DAEQIJ010000003">
    <property type="protein sequence ID" value="HBH2619133.1"/>
    <property type="molecule type" value="Genomic_DNA"/>
</dbReference>
<evidence type="ECO:0000313" key="11">
    <source>
        <dbReference type="Proteomes" id="UP000372533"/>
    </source>
</evidence>
<dbReference type="PATRIC" id="fig|1496.1371.peg.3604"/>
<protein>
    <submittedName>
        <fullName evidence="5">Antibiotic biosynthesis monooxygenase</fullName>
    </submittedName>
</protein>
<dbReference type="EMBL" id="LK933316">
    <property type="protein sequence ID" value="CDT65738.1"/>
    <property type="molecule type" value="Genomic_DNA"/>
</dbReference>
<dbReference type="Proteomes" id="UP000189137">
    <property type="component" value="Unassembled WGS sequence"/>
</dbReference>
<evidence type="ECO:0000259" key="1">
    <source>
        <dbReference type="Pfam" id="PF03992"/>
    </source>
</evidence>
<evidence type="ECO:0000313" key="12">
    <source>
        <dbReference type="Proteomes" id="UP000411588"/>
    </source>
</evidence>
<gene>
    <name evidence="4" type="ORF">BN1095_620137</name>
    <name evidence="2" type="ORF">BN1096_520170</name>
    <name evidence="3" type="ORF">BN1097_680015</name>
    <name evidence="5" type="ORF">KRM00_002781</name>
    <name evidence="6" type="ORF">KRQ00_000865</name>
    <name evidence="9" type="ORF">SAMEA1402366_01433</name>
    <name evidence="8" type="ORF">SAMEA1402399_00202</name>
    <name evidence="7" type="ORF">SAMEA3375112_01736</name>
</gene>
<keyword evidence="5" id="KW-0503">Monooxygenase</keyword>
<dbReference type="EMBL" id="CAAJVP010000005">
    <property type="protein sequence ID" value="VHY03007.1"/>
    <property type="molecule type" value="Genomic_DNA"/>
</dbReference>
<dbReference type="Proteomes" id="UP000411588">
    <property type="component" value="Unassembled WGS sequence"/>
</dbReference>
<feature type="domain" description="ABM" evidence="1">
    <location>
        <begin position="4"/>
        <end position="67"/>
    </location>
</feature>
<proteinExistence type="predicted"/>
<name>A0A031WHC4_CLODI</name>
<dbReference type="Gene3D" id="3.30.70.100">
    <property type="match status" value="1"/>
</dbReference>
<dbReference type="SUPFAM" id="SSF54909">
    <property type="entry name" value="Dimeric alpha+beta barrel"/>
    <property type="match status" value="1"/>
</dbReference>
<evidence type="ECO:0000313" key="3">
    <source>
        <dbReference type="EMBL" id="CDS88411.1"/>
    </source>
</evidence>
<dbReference type="Proteomes" id="UP000878956">
    <property type="component" value="Unassembled WGS sequence"/>
</dbReference>
<reference evidence="3" key="1">
    <citation type="submission" date="2014-07" db="EMBL/GenBank/DDBJ databases">
        <authorList>
            <person name="Monot Marc"/>
        </authorList>
    </citation>
    <scope>NUCLEOTIDE SEQUENCE</scope>
    <source>
        <strain evidence="4">7032989</strain>
        <strain evidence="3">7032994</strain>
    </source>
</reference>
<reference evidence="5" key="2">
    <citation type="journal article" date="2018" name="Genome Biol.">
        <title>SKESA: strategic k-mer extension for scrupulous assemblies.</title>
        <authorList>
            <person name="Souvorov A."/>
            <person name="Agarwala R."/>
            <person name="Lipman D.J."/>
        </authorList>
    </citation>
    <scope>NUCLEOTIDE SEQUENCE</scope>
    <source>
        <strain evidence="6">Clostridioides</strain>
        <strain evidence="5">HN1000</strain>
    </source>
</reference>
<evidence type="ECO:0000313" key="7">
    <source>
        <dbReference type="EMBL" id="SJS29783.1"/>
    </source>
</evidence>
<dbReference type="Proteomes" id="UP000372533">
    <property type="component" value="Unassembled WGS sequence"/>
</dbReference>
<sequence length="103" mass="12269">MKIITEIVEFNVEENLSKEEFIEIVNDLELKFHSIQSGFIDTELLYDEKSQKWIMIQHWESIEDLKSASSKMFKDSSTEKFRKALKNQTVKMNIIPQIKSWKL</sequence>
<keyword evidence="5" id="KW-0560">Oxidoreductase</keyword>
<evidence type="ECO:0000313" key="2">
    <source>
        <dbReference type="EMBL" id="CDS85230.1"/>
    </source>
</evidence>
<dbReference type="EMBL" id="FUPS01000005">
    <property type="protein sequence ID" value="SJS29783.1"/>
    <property type="molecule type" value="Genomic_DNA"/>
</dbReference>
<dbReference type="Proteomes" id="UP000879542">
    <property type="component" value="Unassembled WGS sequence"/>
</dbReference>
<organism evidence="3">
    <name type="scientific">Clostridioides difficile</name>
    <name type="common">Peptoclostridium difficile</name>
    <dbReference type="NCBI Taxonomy" id="1496"/>
    <lineage>
        <taxon>Bacteria</taxon>
        <taxon>Bacillati</taxon>
        <taxon>Bacillota</taxon>
        <taxon>Clostridia</taxon>
        <taxon>Peptostreptococcales</taxon>
        <taxon>Peptostreptococcaceae</taxon>
        <taxon>Clostridioides</taxon>
    </lineage>
</organism>
<dbReference type="OMA" id="NCWIMIQ"/>
<accession>A0A031WHC4</accession>
<dbReference type="EMBL" id="DAEPXK010000033">
    <property type="protein sequence ID" value="HBH1543259.1"/>
    <property type="molecule type" value="Genomic_DNA"/>
</dbReference>
<dbReference type="Pfam" id="PF03992">
    <property type="entry name" value="ABM"/>
    <property type="match status" value="1"/>
</dbReference>
<reference evidence="8 12" key="3">
    <citation type="submission" date="2019-02" db="EMBL/GenBank/DDBJ databases">
        <authorList>
            <consortium name="Pathogen Informatics"/>
        </authorList>
    </citation>
    <scope>NUCLEOTIDE SEQUENCE [LARGE SCALE GENOMIC DNA]</scope>
    <source>
        <strain evidence="12">clo34</strain>
        <strain evidence="8">Clo34</strain>
        <strain evidence="11">tl291</strain>
        <strain evidence="9">Tl291</strain>
        <strain evidence="7 10">VRECD0157</strain>
    </source>
</reference>
<dbReference type="EMBL" id="LK932505">
    <property type="protein sequence ID" value="CDS85230.1"/>
    <property type="molecule type" value="Genomic_DNA"/>
</dbReference>
<dbReference type="KEGG" id="pdf:CD630DERM_25290"/>
<dbReference type="EMBL" id="LK932407">
    <property type="protein sequence ID" value="CDS88411.1"/>
    <property type="molecule type" value="Genomic_DNA"/>
</dbReference>
<reference evidence="5" key="4">
    <citation type="submission" date="2021-06" db="EMBL/GenBank/DDBJ databases">
        <authorList>
            <consortium name="NCBI Pathogen Detection Project"/>
        </authorList>
    </citation>
    <scope>NUCLEOTIDE SEQUENCE</scope>
    <source>
        <strain evidence="6">Clostridioides</strain>
        <strain evidence="5">HN1000</strain>
    </source>
</reference>
<dbReference type="EMBL" id="CAADAN010000001">
    <property type="protein sequence ID" value="VFD29168.1"/>
    <property type="molecule type" value="Genomic_DNA"/>
</dbReference>
<evidence type="ECO:0000313" key="6">
    <source>
        <dbReference type="EMBL" id="HBH2619133.1"/>
    </source>
</evidence>
<dbReference type="InterPro" id="IPR007138">
    <property type="entry name" value="ABM_dom"/>
</dbReference>
<evidence type="ECO:0000313" key="10">
    <source>
        <dbReference type="Proteomes" id="UP000189137"/>
    </source>
</evidence>
<evidence type="ECO:0000313" key="4">
    <source>
        <dbReference type="EMBL" id="CDT65738.1"/>
    </source>
</evidence>
<dbReference type="GO" id="GO:0004497">
    <property type="term" value="F:monooxygenase activity"/>
    <property type="evidence" value="ECO:0007669"/>
    <property type="project" value="UniProtKB-KW"/>
</dbReference>